<keyword evidence="2" id="KW-0732">Signal</keyword>
<dbReference type="EMBL" id="CP003746">
    <property type="protein sequence ID" value="AFU99725.1"/>
    <property type="molecule type" value="Genomic_DNA"/>
</dbReference>
<evidence type="ECO:0000256" key="1">
    <source>
        <dbReference type="SAM" id="Phobius"/>
    </source>
</evidence>
<dbReference type="Proteomes" id="UP000000466">
    <property type="component" value="Chromosome"/>
</dbReference>
<evidence type="ECO:0000313" key="4">
    <source>
        <dbReference type="Proteomes" id="UP000000466"/>
    </source>
</evidence>
<dbReference type="KEGG" id="saga:M5M_12865"/>
<keyword evidence="1" id="KW-0472">Membrane</keyword>
<dbReference type="eggNOG" id="ENOG503322E">
    <property type="taxonomic scope" value="Bacteria"/>
</dbReference>
<evidence type="ECO:0000313" key="3">
    <source>
        <dbReference type="EMBL" id="AFU99725.1"/>
    </source>
</evidence>
<proteinExistence type="predicted"/>
<dbReference type="HOGENOM" id="CLU_161821_0_0_6"/>
<evidence type="ECO:0000256" key="2">
    <source>
        <dbReference type="SAM" id="SignalP"/>
    </source>
</evidence>
<organism evidence="3 4">
    <name type="scientific">Simiduia agarivorans (strain DSM 21679 / JCM 13881 / BCRC 17597 / SA1)</name>
    <dbReference type="NCBI Taxonomy" id="1117647"/>
    <lineage>
        <taxon>Bacteria</taxon>
        <taxon>Pseudomonadati</taxon>
        <taxon>Pseudomonadota</taxon>
        <taxon>Gammaproteobacteria</taxon>
        <taxon>Cellvibrionales</taxon>
        <taxon>Cellvibrionaceae</taxon>
        <taxon>Simiduia</taxon>
    </lineage>
</organism>
<keyword evidence="4" id="KW-1185">Reference proteome</keyword>
<accession>K4KND6</accession>
<feature type="transmembrane region" description="Helical" evidence="1">
    <location>
        <begin position="49"/>
        <end position="69"/>
    </location>
</feature>
<keyword evidence="1" id="KW-0812">Transmembrane</keyword>
<reference evidence="3 4" key="1">
    <citation type="journal article" date="2013" name="Genome Announc.">
        <title>Complete genome sequence of Simiduia agarivorans SA1(T), a marine bacterium able to degrade a variety of polysaccharides.</title>
        <authorList>
            <person name="Lin S.Y."/>
            <person name="Shieh W.Y."/>
            <person name="Chen J.S."/>
            <person name="Tang S.L."/>
        </authorList>
    </citation>
    <scope>NUCLEOTIDE SEQUENCE [LARGE SCALE GENOMIC DNA]</scope>
    <source>
        <strain evidence="4">DSM 21679 / JCM 13881 / BCRC 17597 / SA1</strain>
    </source>
</reference>
<gene>
    <name evidence="3" type="ordered locus">M5M_12865</name>
</gene>
<protein>
    <recommendedName>
        <fullName evidence="5">Cation/multidrug efflux pump</fullName>
    </recommendedName>
</protein>
<dbReference type="AlphaFoldDB" id="K4KND6"/>
<name>K4KND6_SIMAS</name>
<evidence type="ECO:0008006" key="5">
    <source>
        <dbReference type="Google" id="ProtNLM"/>
    </source>
</evidence>
<feature type="chain" id="PRO_5003878466" description="Cation/multidrug efflux pump" evidence="2">
    <location>
        <begin position="21"/>
        <end position="105"/>
    </location>
</feature>
<dbReference type="RefSeq" id="WP_015047889.1">
    <property type="nucleotide sequence ID" value="NC_018868.3"/>
</dbReference>
<keyword evidence="1" id="KW-1133">Transmembrane helix</keyword>
<feature type="signal peptide" evidence="2">
    <location>
        <begin position="1"/>
        <end position="20"/>
    </location>
</feature>
<sequence length="105" mass="10791">MNLKAFSVKAVALTCCMAMASVGYAKDGEIEEPTGAAMAVDLVLVRPVMLGLTVLGTAAFVVSLPFTAAGGNVKQAADTLVVGPGETTFVRCLGCVRPGYQHDVE</sequence>
<dbReference type="STRING" id="1117647.M5M_12865"/>